<evidence type="ECO:0000313" key="3">
    <source>
        <dbReference type="EMBL" id="MFC4220528.1"/>
    </source>
</evidence>
<name>A0ABV8PMY4_9FLAO</name>
<comment type="caution">
    <text evidence="3">The sequence shown here is derived from an EMBL/GenBank/DDBJ whole genome shotgun (WGS) entry which is preliminary data.</text>
</comment>
<dbReference type="NCBIfam" id="TIGR03999">
    <property type="entry name" value="thiol_BshA"/>
    <property type="match status" value="1"/>
</dbReference>
<dbReference type="InterPro" id="IPR050194">
    <property type="entry name" value="Glycosyltransferase_grp1"/>
</dbReference>
<evidence type="ECO:0000313" key="4">
    <source>
        <dbReference type="Proteomes" id="UP001595841"/>
    </source>
</evidence>
<evidence type="ECO:0000259" key="2">
    <source>
        <dbReference type="Pfam" id="PF13439"/>
    </source>
</evidence>
<keyword evidence="4" id="KW-1185">Reference proteome</keyword>
<dbReference type="Pfam" id="PF13439">
    <property type="entry name" value="Glyco_transf_4"/>
    <property type="match status" value="1"/>
</dbReference>
<feature type="domain" description="Glycosyltransferase subfamily 4-like N-terminal" evidence="2">
    <location>
        <begin position="11"/>
        <end position="177"/>
    </location>
</feature>
<organism evidence="3 4">
    <name type="scientific">Flagellimonas marina</name>
    <dbReference type="NCBI Taxonomy" id="1775168"/>
    <lineage>
        <taxon>Bacteria</taxon>
        <taxon>Pseudomonadati</taxon>
        <taxon>Bacteroidota</taxon>
        <taxon>Flavobacteriia</taxon>
        <taxon>Flavobacteriales</taxon>
        <taxon>Flavobacteriaceae</taxon>
        <taxon>Flagellimonas</taxon>
    </lineage>
</organism>
<accession>A0ABV8PMY4</accession>
<dbReference type="SUPFAM" id="SSF53756">
    <property type="entry name" value="UDP-Glycosyltransferase/glycogen phosphorylase"/>
    <property type="match status" value="1"/>
</dbReference>
<dbReference type="Proteomes" id="UP001595841">
    <property type="component" value="Unassembled WGS sequence"/>
</dbReference>
<dbReference type="RefSeq" id="WP_366588528.1">
    <property type="nucleotide sequence ID" value="NZ_JBHSCL010000004.1"/>
</dbReference>
<evidence type="ECO:0000259" key="1">
    <source>
        <dbReference type="Pfam" id="PF00534"/>
    </source>
</evidence>
<dbReference type="PANTHER" id="PTHR45947:SF3">
    <property type="entry name" value="SULFOQUINOVOSYL TRANSFERASE SQD2"/>
    <property type="match status" value="1"/>
</dbReference>
<dbReference type="InterPro" id="IPR023881">
    <property type="entry name" value="Thiol_BshA"/>
</dbReference>
<sequence length="380" mass="42803">MKIAIVCYPTFGGSGVVATELGIALAERGHEVHFVTYKQPVRLGLLGNNIHFHEVHVPEYPLFHYQPYELALSSKLVDTIKLYGIELLHVHYAIPHAYAGYMAKKMLQEYGIFIPMITTLHGTDITLVGKHPFYKPAVTFSINKSDVVTSVSEALKQSTLDIFDIEKEIEVIPNFIEKSKYSTDYTDCQRSLMAKENERIITHISNFRKVKRIPDVIKVFHKIQEEIPAKLIMVGEGPEKEKAEQLCDNLGMKDKVLFLGNSTEIDRILCFSDLFLLPSETESFGLAALEAMINKVAVVSSNTGGIPEVNKDGVSGFMSNVGDIDDMASKALQILRDDAVLEKFKQNAYNVASKFDIVHILPLYEELYEKAFKSRFKNTF</sequence>
<feature type="domain" description="Glycosyl transferase family 1" evidence="1">
    <location>
        <begin position="192"/>
        <end position="350"/>
    </location>
</feature>
<dbReference type="InterPro" id="IPR001296">
    <property type="entry name" value="Glyco_trans_1"/>
</dbReference>
<dbReference type="PANTHER" id="PTHR45947">
    <property type="entry name" value="SULFOQUINOVOSYL TRANSFERASE SQD2"/>
    <property type="match status" value="1"/>
</dbReference>
<reference evidence="4" key="1">
    <citation type="journal article" date="2019" name="Int. J. Syst. Evol. Microbiol.">
        <title>The Global Catalogue of Microorganisms (GCM) 10K type strain sequencing project: providing services to taxonomists for standard genome sequencing and annotation.</title>
        <authorList>
            <consortium name="The Broad Institute Genomics Platform"/>
            <consortium name="The Broad Institute Genome Sequencing Center for Infectious Disease"/>
            <person name="Wu L."/>
            <person name="Ma J."/>
        </authorList>
    </citation>
    <scope>NUCLEOTIDE SEQUENCE [LARGE SCALE GENOMIC DNA]</scope>
    <source>
        <strain evidence="4">CGMCC 1.15774</strain>
    </source>
</reference>
<dbReference type="InterPro" id="IPR028098">
    <property type="entry name" value="Glyco_trans_4-like_N"/>
</dbReference>
<protein>
    <submittedName>
        <fullName evidence="3">N-acetyl-alpha-D-glucosaminyl L-malate synthase BshA</fullName>
    </submittedName>
</protein>
<dbReference type="Gene3D" id="3.40.50.2000">
    <property type="entry name" value="Glycogen Phosphorylase B"/>
    <property type="match status" value="2"/>
</dbReference>
<proteinExistence type="predicted"/>
<dbReference type="EMBL" id="JBHSCL010000004">
    <property type="protein sequence ID" value="MFC4220528.1"/>
    <property type="molecule type" value="Genomic_DNA"/>
</dbReference>
<dbReference type="Pfam" id="PF00534">
    <property type="entry name" value="Glycos_transf_1"/>
    <property type="match status" value="1"/>
</dbReference>
<gene>
    <name evidence="3" type="primary">bshA</name>
    <name evidence="3" type="ORF">ACFOWS_10305</name>
</gene>